<dbReference type="AlphaFoldDB" id="Q5YM49"/>
<gene>
    <name evidence="1" type="ordered locus">PNF2_560</name>
</gene>
<evidence type="ECO:0000313" key="2">
    <source>
        <dbReference type="Proteomes" id="UP000006820"/>
    </source>
</evidence>
<dbReference type="KEGG" id="nfa:PNF2_560"/>
<sequence>MPGRVRPALLSCGFMSNERVYLTPEAAASLPHTLPLQWDSNRPTICHVDVDAAVPQDNGWLRIVLSQNEGNQFVLSLPPTAVAAVVWVQGAMFPTF</sequence>
<dbReference type="HOGENOM" id="CLU_2356916_0_0_11"/>
<proteinExistence type="predicted"/>
<accession>Q5YM49</accession>
<keyword evidence="1" id="KW-0614">Plasmid</keyword>
<dbReference type="Proteomes" id="UP000006820">
    <property type="component" value="Plasmid pNF2"/>
</dbReference>
<evidence type="ECO:0000313" key="1">
    <source>
        <dbReference type="EMBL" id="BAD60742.1"/>
    </source>
</evidence>
<name>Q5YM49_NOCFA</name>
<organism evidence="1 2">
    <name type="scientific">Nocardia farcinica (strain IFM 10152)</name>
    <dbReference type="NCBI Taxonomy" id="247156"/>
    <lineage>
        <taxon>Bacteria</taxon>
        <taxon>Bacillati</taxon>
        <taxon>Actinomycetota</taxon>
        <taxon>Actinomycetes</taxon>
        <taxon>Mycobacteriales</taxon>
        <taxon>Nocardiaceae</taxon>
        <taxon>Nocardia</taxon>
    </lineage>
</organism>
<protein>
    <submittedName>
        <fullName evidence="1">Uncharacterized protein</fullName>
    </submittedName>
</protein>
<dbReference type="EMBL" id="AP006620">
    <property type="protein sequence ID" value="BAD60742.1"/>
    <property type="molecule type" value="Genomic_DNA"/>
</dbReference>
<reference evidence="1 2" key="1">
    <citation type="journal article" date="2004" name="Proc. Natl. Acad. Sci. U.S.A.">
        <title>The complete genomic sequence of Nocardia farcinica IFM 10152.</title>
        <authorList>
            <person name="Ishikawa J."/>
            <person name="Yamashita A."/>
            <person name="Mikami Y."/>
            <person name="Hoshino Y."/>
            <person name="Kurita H."/>
            <person name="Hotta K."/>
            <person name="Shiba T."/>
            <person name="Hattori M."/>
        </authorList>
    </citation>
    <scope>NUCLEOTIDE SEQUENCE [LARGE SCALE GENOMIC DNA]</scope>
    <source>
        <strain evidence="1 2">IFM 10152</strain>
        <plasmid evidence="2">Plasmid pNF2</plasmid>
    </source>
</reference>
<geneLocation type="plasmid" evidence="1 2">
    <name>pNF2</name>
</geneLocation>
<keyword evidence="2" id="KW-1185">Reference proteome</keyword>